<feature type="region of interest" description="Disordered" evidence="1">
    <location>
        <begin position="91"/>
        <end position="118"/>
    </location>
</feature>
<sequence>MTAIFPNRALVRAIRYEIAHEIILFPNVLADYHEDQITELVEKIRYHYWHLVQDLCLLARLLGPDSQLPVAGTEAVDGQTQTLNCDHFPSPPCSPEATSNGPVEVRHPPGLDGIPVQEAGSSSAATLNLGDLMEKLSLQAVPLESGL</sequence>
<gene>
    <name evidence="2" type="ORF">GSTUAT00003222001</name>
</gene>
<name>A0A292Q1N4_9PEZI</name>
<organism evidence="2 3">
    <name type="scientific">Tuber aestivum</name>
    <name type="common">summer truffle</name>
    <dbReference type="NCBI Taxonomy" id="59557"/>
    <lineage>
        <taxon>Eukaryota</taxon>
        <taxon>Fungi</taxon>
        <taxon>Dikarya</taxon>
        <taxon>Ascomycota</taxon>
        <taxon>Pezizomycotina</taxon>
        <taxon>Pezizomycetes</taxon>
        <taxon>Pezizales</taxon>
        <taxon>Tuberaceae</taxon>
        <taxon>Tuber</taxon>
    </lineage>
</organism>
<keyword evidence="3" id="KW-1185">Reference proteome</keyword>
<proteinExistence type="predicted"/>
<evidence type="ECO:0000313" key="2">
    <source>
        <dbReference type="EMBL" id="CUS12610.1"/>
    </source>
</evidence>
<accession>A0A292Q1N4</accession>
<evidence type="ECO:0000313" key="3">
    <source>
        <dbReference type="Proteomes" id="UP001412239"/>
    </source>
</evidence>
<protein>
    <submittedName>
        <fullName evidence="2">Uncharacterized protein</fullName>
    </submittedName>
</protein>
<dbReference type="AlphaFoldDB" id="A0A292Q1N4"/>
<dbReference type="Proteomes" id="UP001412239">
    <property type="component" value="Unassembled WGS sequence"/>
</dbReference>
<evidence type="ECO:0000256" key="1">
    <source>
        <dbReference type="SAM" id="MobiDB-lite"/>
    </source>
</evidence>
<reference evidence="2" key="1">
    <citation type="submission" date="2015-10" db="EMBL/GenBank/DDBJ databases">
        <authorList>
            <person name="Regsiter A."/>
            <person name="william w."/>
        </authorList>
    </citation>
    <scope>NUCLEOTIDE SEQUENCE</scope>
    <source>
        <strain evidence="2">Montdore</strain>
    </source>
</reference>
<dbReference type="EMBL" id="LN890987">
    <property type="protein sequence ID" value="CUS12610.1"/>
    <property type="molecule type" value="Genomic_DNA"/>
</dbReference>